<organism evidence="3 4">
    <name type="scientific">Chloropicon roscoffensis</name>
    <dbReference type="NCBI Taxonomy" id="1461544"/>
    <lineage>
        <taxon>Eukaryota</taxon>
        <taxon>Viridiplantae</taxon>
        <taxon>Chlorophyta</taxon>
        <taxon>Chloropicophyceae</taxon>
        <taxon>Chloropicales</taxon>
        <taxon>Chloropicaceae</taxon>
        <taxon>Chloropicon</taxon>
    </lineage>
</organism>
<dbReference type="EMBL" id="CP151507">
    <property type="protein sequence ID" value="WZN63095.1"/>
    <property type="molecule type" value="Genomic_DNA"/>
</dbReference>
<gene>
    <name evidence="3" type="ORF">HKI87_07g46400</name>
</gene>
<proteinExistence type="predicted"/>
<accession>A0AAX4PBZ4</accession>
<keyword evidence="1" id="KW-0175">Coiled coil</keyword>
<evidence type="ECO:0000313" key="4">
    <source>
        <dbReference type="Proteomes" id="UP001472866"/>
    </source>
</evidence>
<feature type="region of interest" description="Disordered" evidence="2">
    <location>
        <begin position="351"/>
        <end position="506"/>
    </location>
</feature>
<feature type="compositionally biased region" description="Basic and acidic residues" evidence="2">
    <location>
        <begin position="372"/>
        <end position="387"/>
    </location>
</feature>
<feature type="compositionally biased region" description="Low complexity" evidence="2">
    <location>
        <begin position="491"/>
        <end position="502"/>
    </location>
</feature>
<evidence type="ECO:0000256" key="2">
    <source>
        <dbReference type="SAM" id="MobiDB-lite"/>
    </source>
</evidence>
<evidence type="ECO:0000313" key="3">
    <source>
        <dbReference type="EMBL" id="WZN63095.1"/>
    </source>
</evidence>
<feature type="compositionally biased region" description="Pro residues" evidence="2">
    <location>
        <begin position="396"/>
        <end position="416"/>
    </location>
</feature>
<evidence type="ECO:0000256" key="1">
    <source>
        <dbReference type="SAM" id="Coils"/>
    </source>
</evidence>
<feature type="compositionally biased region" description="Basic and acidic residues" evidence="2">
    <location>
        <begin position="478"/>
        <end position="490"/>
    </location>
</feature>
<dbReference type="Proteomes" id="UP001472866">
    <property type="component" value="Chromosome 07"/>
</dbReference>
<keyword evidence="4" id="KW-1185">Reference proteome</keyword>
<dbReference type="AlphaFoldDB" id="A0AAX4PBZ4"/>
<sequence>MTQEYSPLRSPRSRSVVAMVERARQGKHRGGQRKVSEIVEENNRLIRTILGLPEPGEEQTVAAGVKASPATDPGAEAALAEEVRSLEAELSKAAEENLGLERELETKTSDARHYERLSDKLLSYLTEDEHRSVRKHPFAMEIERLGDEVAAIATENESLCRELDGFERDLEHELEPRGERTSRERWVQKIARAAEIDYGRVLGGSGATTSGRSDRPGALAGAREGSCVFVLEPARAEMELARLREALNDLGRKVLVVEKARDAAYLENDYIDVKIRKVNGQSELAREKLEAIRVFQKKLEEMQQPKHEENVLRQRRERAGSELLVDRARQYKPEFEEQVDAAVAQARSVLSPLLHGGPEVAGREGPDEEEEDRAKEEEGGGERRGRGESVLSPLLSDPPEPPVAGTPVAEEPPPTLASPEDLAEEAVLSNDPKGETGRPTADEGDATPAPDLPFESSSATKARSLEMGTQTPVGESKVQSRLDFAAHDDNMAAAPSAAPKAPATEEERIHARLFEIRRRKALALRDLSTGTLRELAEEALEEKDLYKRLKRLSGGGGRSRRRGQGR</sequence>
<feature type="coiled-coil region" evidence="1">
    <location>
        <begin position="76"/>
        <end position="110"/>
    </location>
</feature>
<protein>
    <submittedName>
        <fullName evidence="3">Uncharacterized protein</fullName>
    </submittedName>
</protein>
<feature type="compositionally biased region" description="Polar residues" evidence="2">
    <location>
        <begin position="455"/>
        <end position="477"/>
    </location>
</feature>
<reference evidence="3 4" key="1">
    <citation type="submission" date="2024-03" db="EMBL/GenBank/DDBJ databases">
        <title>Complete genome sequence of the green alga Chloropicon roscoffensis RCC1871.</title>
        <authorList>
            <person name="Lemieux C."/>
            <person name="Pombert J.-F."/>
            <person name="Otis C."/>
            <person name="Turmel M."/>
        </authorList>
    </citation>
    <scope>NUCLEOTIDE SEQUENCE [LARGE SCALE GENOMIC DNA]</scope>
    <source>
        <strain evidence="3 4">RCC1871</strain>
    </source>
</reference>
<name>A0AAX4PBZ4_9CHLO</name>